<keyword evidence="2" id="KW-1185">Reference proteome</keyword>
<dbReference type="EMBL" id="KK852840">
    <property type="protein sequence ID" value="KDR15203.1"/>
    <property type="molecule type" value="Genomic_DNA"/>
</dbReference>
<proteinExistence type="predicted"/>
<dbReference type="Proteomes" id="UP000027135">
    <property type="component" value="Unassembled WGS sequence"/>
</dbReference>
<gene>
    <name evidence="1" type="ORF">L798_10976</name>
</gene>
<organism evidence="1 2">
    <name type="scientific">Zootermopsis nevadensis</name>
    <name type="common">Dampwood termite</name>
    <dbReference type="NCBI Taxonomy" id="136037"/>
    <lineage>
        <taxon>Eukaryota</taxon>
        <taxon>Metazoa</taxon>
        <taxon>Ecdysozoa</taxon>
        <taxon>Arthropoda</taxon>
        <taxon>Hexapoda</taxon>
        <taxon>Insecta</taxon>
        <taxon>Pterygota</taxon>
        <taxon>Neoptera</taxon>
        <taxon>Polyneoptera</taxon>
        <taxon>Dictyoptera</taxon>
        <taxon>Blattodea</taxon>
        <taxon>Blattoidea</taxon>
        <taxon>Termitoidae</taxon>
        <taxon>Termopsidae</taxon>
        <taxon>Zootermopsis</taxon>
    </lineage>
</organism>
<accession>A0A067R9J4</accession>
<sequence length="112" mass="12364">MSGAIPPLLLTPSWRGWRERLSFAWPAATSNTPPSLQSSRVPSRVGDSVSGSLNFSHFTSNFCFFISRLEGRFPIGCPITTLPSSLSLALSSLLHLHRRSLFVTVEHRSNSH</sequence>
<evidence type="ECO:0000313" key="1">
    <source>
        <dbReference type="EMBL" id="KDR15203.1"/>
    </source>
</evidence>
<dbReference type="InParanoid" id="A0A067R9J4"/>
<evidence type="ECO:0000313" key="2">
    <source>
        <dbReference type="Proteomes" id="UP000027135"/>
    </source>
</evidence>
<name>A0A067R9J4_ZOONE</name>
<protein>
    <submittedName>
        <fullName evidence="1">Uncharacterized protein</fullName>
    </submittedName>
</protein>
<reference evidence="1 2" key="1">
    <citation type="journal article" date="2014" name="Nat. Commun.">
        <title>Molecular traces of alternative social organization in a termite genome.</title>
        <authorList>
            <person name="Terrapon N."/>
            <person name="Li C."/>
            <person name="Robertson H.M."/>
            <person name="Ji L."/>
            <person name="Meng X."/>
            <person name="Booth W."/>
            <person name="Chen Z."/>
            <person name="Childers C.P."/>
            <person name="Glastad K.M."/>
            <person name="Gokhale K."/>
            <person name="Gowin J."/>
            <person name="Gronenberg W."/>
            <person name="Hermansen R.A."/>
            <person name="Hu H."/>
            <person name="Hunt B.G."/>
            <person name="Huylmans A.K."/>
            <person name="Khalil S.M."/>
            <person name="Mitchell R.D."/>
            <person name="Munoz-Torres M.C."/>
            <person name="Mustard J.A."/>
            <person name="Pan H."/>
            <person name="Reese J.T."/>
            <person name="Scharf M.E."/>
            <person name="Sun F."/>
            <person name="Vogel H."/>
            <person name="Xiao J."/>
            <person name="Yang W."/>
            <person name="Yang Z."/>
            <person name="Yang Z."/>
            <person name="Zhou J."/>
            <person name="Zhu J."/>
            <person name="Brent C.S."/>
            <person name="Elsik C.G."/>
            <person name="Goodisman M.A."/>
            <person name="Liberles D.A."/>
            <person name="Roe R.M."/>
            <person name="Vargo E.L."/>
            <person name="Vilcinskas A."/>
            <person name="Wang J."/>
            <person name="Bornberg-Bauer E."/>
            <person name="Korb J."/>
            <person name="Zhang G."/>
            <person name="Liebig J."/>
        </authorList>
    </citation>
    <scope>NUCLEOTIDE SEQUENCE [LARGE SCALE GENOMIC DNA]</scope>
    <source>
        <tissue evidence="1">Whole organism</tissue>
    </source>
</reference>
<dbReference type="AlphaFoldDB" id="A0A067R9J4"/>